<evidence type="ECO:0000313" key="2">
    <source>
        <dbReference type="EMBL" id="VDM34150.1"/>
    </source>
</evidence>
<sequence>MDDAASKRLLNVKLTASREAALVEMLYPAIYKFSCMLDLRFFPFDTQAILQQLKLGSKIAYHNGLPIEQMLRLGDR</sequence>
<name>A0A183U9D6_TOXCA</name>
<evidence type="ECO:0000313" key="3">
    <source>
        <dbReference type="Proteomes" id="UP000050794"/>
    </source>
</evidence>
<dbReference type="WBParaSite" id="TCNE_0000510601-mRNA-1">
    <property type="protein sequence ID" value="TCNE_0000510601-mRNA-1"/>
    <property type="gene ID" value="TCNE_0000510601"/>
</dbReference>
<dbReference type="SUPFAM" id="SSF63712">
    <property type="entry name" value="Nicotinic receptor ligand binding domain-like"/>
    <property type="match status" value="1"/>
</dbReference>
<dbReference type="GO" id="GO:0005230">
    <property type="term" value="F:extracellular ligand-gated monoatomic ion channel activity"/>
    <property type="evidence" value="ECO:0007669"/>
    <property type="project" value="InterPro"/>
</dbReference>
<dbReference type="Pfam" id="PF02931">
    <property type="entry name" value="Neur_chan_LBD"/>
    <property type="match status" value="1"/>
</dbReference>
<dbReference type="AlphaFoldDB" id="A0A183U9D6"/>
<dbReference type="Gene3D" id="2.70.170.10">
    <property type="entry name" value="Neurotransmitter-gated ion-channel ligand-binding domain"/>
    <property type="match status" value="1"/>
</dbReference>
<feature type="domain" description="Neurotransmitter-gated ion-channel ligand-binding" evidence="1">
    <location>
        <begin position="19"/>
        <end position="48"/>
    </location>
</feature>
<keyword evidence="3" id="KW-1185">Reference proteome</keyword>
<dbReference type="InterPro" id="IPR036734">
    <property type="entry name" value="Neur_chan_lig-bd_sf"/>
</dbReference>
<organism evidence="3 4">
    <name type="scientific">Toxocara canis</name>
    <name type="common">Canine roundworm</name>
    <dbReference type="NCBI Taxonomy" id="6265"/>
    <lineage>
        <taxon>Eukaryota</taxon>
        <taxon>Metazoa</taxon>
        <taxon>Ecdysozoa</taxon>
        <taxon>Nematoda</taxon>
        <taxon>Chromadorea</taxon>
        <taxon>Rhabditida</taxon>
        <taxon>Spirurina</taxon>
        <taxon>Ascaridomorpha</taxon>
        <taxon>Ascaridoidea</taxon>
        <taxon>Toxocaridae</taxon>
        <taxon>Toxocara</taxon>
    </lineage>
</organism>
<evidence type="ECO:0000313" key="4">
    <source>
        <dbReference type="WBParaSite" id="TCNE_0000510601-mRNA-1"/>
    </source>
</evidence>
<reference evidence="2 3" key="2">
    <citation type="submission" date="2018-11" db="EMBL/GenBank/DDBJ databases">
        <authorList>
            <consortium name="Pathogen Informatics"/>
        </authorList>
    </citation>
    <scope>NUCLEOTIDE SEQUENCE [LARGE SCALE GENOMIC DNA]</scope>
</reference>
<dbReference type="Proteomes" id="UP000050794">
    <property type="component" value="Unassembled WGS sequence"/>
</dbReference>
<protein>
    <submittedName>
        <fullName evidence="4">Neur_chan_LBD domain-containing protein</fullName>
    </submittedName>
</protein>
<accession>A0A183U9D6</accession>
<reference evidence="4" key="1">
    <citation type="submission" date="2016-06" db="UniProtKB">
        <authorList>
            <consortium name="WormBaseParasite"/>
        </authorList>
    </citation>
    <scope>IDENTIFICATION</scope>
</reference>
<dbReference type="EMBL" id="UYWY01011073">
    <property type="protein sequence ID" value="VDM34150.1"/>
    <property type="molecule type" value="Genomic_DNA"/>
</dbReference>
<proteinExistence type="predicted"/>
<dbReference type="InterPro" id="IPR006202">
    <property type="entry name" value="Neur_chan_lig-bd"/>
</dbReference>
<dbReference type="GO" id="GO:0016020">
    <property type="term" value="C:membrane"/>
    <property type="evidence" value="ECO:0007669"/>
    <property type="project" value="InterPro"/>
</dbReference>
<gene>
    <name evidence="2" type="ORF">TCNE_LOCUS5106</name>
</gene>
<evidence type="ECO:0000259" key="1">
    <source>
        <dbReference type="Pfam" id="PF02931"/>
    </source>
</evidence>